<name>A0A5D2DPI2_GOSDA</name>
<keyword evidence="1" id="KW-0472">Membrane</keyword>
<evidence type="ECO:0000256" key="1">
    <source>
        <dbReference type="SAM" id="Phobius"/>
    </source>
</evidence>
<dbReference type="EMBL" id="CM017701">
    <property type="protein sequence ID" value="TYG82994.1"/>
    <property type="molecule type" value="Genomic_DNA"/>
</dbReference>
<reference evidence="2 3" key="1">
    <citation type="submission" date="2019-06" db="EMBL/GenBank/DDBJ databases">
        <title>WGS assembly of Gossypium darwinii.</title>
        <authorList>
            <person name="Chen Z.J."/>
            <person name="Sreedasyam A."/>
            <person name="Ando A."/>
            <person name="Song Q."/>
            <person name="De L."/>
            <person name="Hulse-Kemp A."/>
            <person name="Ding M."/>
            <person name="Ye W."/>
            <person name="Kirkbride R."/>
            <person name="Jenkins J."/>
            <person name="Plott C."/>
            <person name="Lovell J."/>
            <person name="Lin Y.-M."/>
            <person name="Vaughn R."/>
            <person name="Liu B."/>
            <person name="Li W."/>
            <person name="Simpson S."/>
            <person name="Scheffler B."/>
            <person name="Saski C."/>
            <person name="Grover C."/>
            <person name="Hu G."/>
            <person name="Conover J."/>
            <person name="Carlson J."/>
            <person name="Shu S."/>
            <person name="Boston L."/>
            <person name="Williams M."/>
            <person name="Peterson D."/>
            <person name="Mcgee K."/>
            <person name="Jones D."/>
            <person name="Wendel J."/>
            <person name="Stelly D."/>
            <person name="Grimwood J."/>
            <person name="Schmutz J."/>
        </authorList>
    </citation>
    <scope>NUCLEOTIDE SEQUENCE [LARGE SCALE GENOMIC DNA]</scope>
    <source>
        <strain evidence="2">1808015.09</strain>
    </source>
</reference>
<evidence type="ECO:0000313" key="2">
    <source>
        <dbReference type="EMBL" id="TYG82993.1"/>
    </source>
</evidence>
<accession>A0A5D2DPI2</accession>
<feature type="transmembrane region" description="Helical" evidence="1">
    <location>
        <begin position="42"/>
        <end position="68"/>
    </location>
</feature>
<proteinExistence type="predicted"/>
<dbReference type="Proteomes" id="UP000323506">
    <property type="component" value="Chromosome D01"/>
</dbReference>
<dbReference type="EMBL" id="CM017701">
    <property type="protein sequence ID" value="TYG82993.1"/>
    <property type="molecule type" value="Genomic_DNA"/>
</dbReference>
<sequence>MQVHALAFSSTPCCRRFFCPAIWLSPAFSLEDKSSFYPFYFFGYYCCLGFGLATTFVIVVLDFGFFWVSVVMRKVEGPWE</sequence>
<protein>
    <submittedName>
        <fullName evidence="2">Uncharacterized protein</fullName>
    </submittedName>
</protein>
<gene>
    <name evidence="2" type="ORF">ES288_D01G133300v1</name>
</gene>
<keyword evidence="3" id="KW-1185">Reference proteome</keyword>
<organism evidence="2 3">
    <name type="scientific">Gossypium darwinii</name>
    <name type="common">Darwin's cotton</name>
    <name type="synonym">Gossypium barbadense var. darwinii</name>
    <dbReference type="NCBI Taxonomy" id="34276"/>
    <lineage>
        <taxon>Eukaryota</taxon>
        <taxon>Viridiplantae</taxon>
        <taxon>Streptophyta</taxon>
        <taxon>Embryophyta</taxon>
        <taxon>Tracheophyta</taxon>
        <taxon>Spermatophyta</taxon>
        <taxon>Magnoliopsida</taxon>
        <taxon>eudicotyledons</taxon>
        <taxon>Gunneridae</taxon>
        <taxon>Pentapetalae</taxon>
        <taxon>rosids</taxon>
        <taxon>malvids</taxon>
        <taxon>Malvales</taxon>
        <taxon>Malvaceae</taxon>
        <taxon>Malvoideae</taxon>
        <taxon>Gossypium</taxon>
    </lineage>
</organism>
<keyword evidence="1" id="KW-1133">Transmembrane helix</keyword>
<evidence type="ECO:0000313" key="3">
    <source>
        <dbReference type="Proteomes" id="UP000323506"/>
    </source>
</evidence>
<keyword evidence="1" id="KW-0812">Transmembrane</keyword>
<dbReference type="AlphaFoldDB" id="A0A5D2DPI2"/>